<comment type="similarity">
    <text evidence="1 5">Belongs to the thiolase-like superfamily. Thiolase family.</text>
</comment>
<dbReference type="PANTHER" id="PTHR18919:SF107">
    <property type="entry name" value="ACETYL-COA ACETYLTRANSFERASE, CYTOSOLIC"/>
    <property type="match status" value="1"/>
</dbReference>
<feature type="active site" description="Proton acceptor" evidence="4">
    <location>
        <position position="379"/>
    </location>
</feature>
<dbReference type="InterPro" id="IPR020613">
    <property type="entry name" value="Thiolase_CS"/>
</dbReference>
<protein>
    <submittedName>
        <fullName evidence="8">Acetyl-CoA acetyltransferase</fullName>
        <ecNumber evidence="8">2.3.1.9</ecNumber>
    </submittedName>
</protein>
<dbReference type="Pfam" id="PF00108">
    <property type="entry name" value="Thiolase_N"/>
    <property type="match status" value="1"/>
</dbReference>
<feature type="active site" description="Proton acceptor" evidence="4">
    <location>
        <position position="349"/>
    </location>
</feature>
<dbReference type="FunFam" id="3.40.47.10:FF:000010">
    <property type="entry name" value="Acetyl-CoA acetyltransferase (Thiolase)"/>
    <property type="match status" value="1"/>
</dbReference>
<feature type="domain" description="Thiolase N-terminal" evidence="6">
    <location>
        <begin position="5"/>
        <end position="262"/>
    </location>
</feature>
<dbReference type="GO" id="GO:0003985">
    <property type="term" value="F:acetyl-CoA C-acetyltransferase activity"/>
    <property type="evidence" value="ECO:0007669"/>
    <property type="project" value="UniProtKB-EC"/>
</dbReference>
<proteinExistence type="inferred from homology"/>
<dbReference type="InterPro" id="IPR020617">
    <property type="entry name" value="Thiolase_C"/>
</dbReference>
<feature type="active site" description="Acyl-thioester intermediate" evidence="4">
    <location>
        <position position="89"/>
    </location>
</feature>
<evidence type="ECO:0000256" key="4">
    <source>
        <dbReference type="PIRSR" id="PIRSR000429-1"/>
    </source>
</evidence>
<evidence type="ECO:0000256" key="2">
    <source>
        <dbReference type="ARBA" id="ARBA00022679"/>
    </source>
</evidence>
<gene>
    <name evidence="8" type="primary">atoB</name>
    <name evidence="8" type="ORF">KL86DPRO_10179</name>
</gene>
<evidence type="ECO:0000256" key="1">
    <source>
        <dbReference type="ARBA" id="ARBA00010982"/>
    </source>
</evidence>
<dbReference type="Pfam" id="PF02803">
    <property type="entry name" value="Thiolase_C"/>
    <property type="match status" value="1"/>
</dbReference>
<organism evidence="8">
    <name type="scientific">uncultured delta proteobacterium</name>
    <dbReference type="NCBI Taxonomy" id="34034"/>
    <lineage>
        <taxon>Bacteria</taxon>
        <taxon>Deltaproteobacteria</taxon>
        <taxon>environmental samples</taxon>
    </lineage>
</organism>
<dbReference type="Gene3D" id="3.40.47.10">
    <property type="match status" value="2"/>
</dbReference>
<dbReference type="EMBL" id="FLUQ01000001">
    <property type="protein sequence ID" value="SBV91365.1"/>
    <property type="molecule type" value="Genomic_DNA"/>
</dbReference>
<dbReference type="PROSITE" id="PS00098">
    <property type="entry name" value="THIOLASE_1"/>
    <property type="match status" value="1"/>
</dbReference>
<dbReference type="NCBIfam" id="TIGR01930">
    <property type="entry name" value="AcCoA-C-Actrans"/>
    <property type="match status" value="1"/>
</dbReference>
<evidence type="ECO:0000256" key="5">
    <source>
        <dbReference type="RuleBase" id="RU003557"/>
    </source>
</evidence>
<dbReference type="InterPro" id="IPR020616">
    <property type="entry name" value="Thiolase_N"/>
</dbReference>
<name>A0A212IWS4_9DELT</name>
<evidence type="ECO:0000313" key="8">
    <source>
        <dbReference type="EMBL" id="SBV91365.1"/>
    </source>
</evidence>
<evidence type="ECO:0000256" key="3">
    <source>
        <dbReference type="ARBA" id="ARBA00023315"/>
    </source>
</evidence>
<dbReference type="PIRSF" id="PIRSF000429">
    <property type="entry name" value="Ac-CoA_Ac_transf"/>
    <property type="match status" value="1"/>
</dbReference>
<dbReference type="InterPro" id="IPR020615">
    <property type="entry name" value="Thiolase_acyl_enz_int_AS"/>
</dbReference>
<accession>A0A212IWS4</accession>
<evidence type="ECO:0000259" key="6">
    <source>
        <dbReference type="Pfam" id="PF00108"/>
    </source>
</evidence>
<feature type="domain" description="Thiolase C-terminal" evidence="7">
    <location>
        <begin position="271"/>
        <end position="392"/>
    </location>
</feature>
<evidence type="ECO:0000259" key="7">
    <source>
        <dbReference type="Pfam" id="PF02803"/>
    </source>
</evidence>
<dbReference type="PANTHER" id="PTHR18919">
    <property type="entry name" value="ACETYL-COA C-ACYLTRANSFERASE"/>
    <property type="match status" value="1"/>
</dbReference>
<dbReference type="InterPro" id="IPR016039">
    <property type="entry name" value="Thiolase-like"/>
</dbReference>
<dbReference type="SUPFAM" id="SSF53901">
    <property type="entry name" value="Thiolase-like"/>
    <property type="match status" value="2"/>
</dbReference>
<keyword evidence="3 5" id="KW-0012">Acyltransferase</keyword>
<reference evidence="8" key="1">
    <citation type="submission" date="2016-04" db="EMBL/GenBank/DDBJ databases">
        <authorList>
            <person name="Evans L.H."/>
            <person name="Alamgir A."/>
            <person name="Owens N."/>
            <person name="Weber N.D."/>
            <person name="Virtaneva K."/>
            <person name="Barbian K."/>
            <person name="Babar A."/>
            <person name="Rosenke K."/>
        </authorList>
    </citation>
    <scope>NUCLEOTIDE SEQUENCE</scope>
    <source>
        <strain evidence="8">86</strain>
    </source>
</reference>
<sequence>MKTSVVICAAARTAIGGFNGSLSGVPADELAATAIKAALERANVKPEMVDEVILGSVLQGGKGQNVSRRASIKAGLPVTTPTMTLNKVCGSGLKSVVLAAQAIQCGDAEIIVAGGTENMSSAVYALDKARTGYRMGNATIIDTMVNDGLTDDFEGYHMGITAENLVEKYGLTREELDAFALASQEKAAEAQYQDAFKEEICPVVIKTKKGDVVFEKDEHIRNECTIDALAKLKPAFKKDGAVTAGNSSGINDGAAAIVVMSEAKAKELGIKPLARIAAYASGGVEPSVMGIGPVPACRAALKKAGWTVNDLDVIEANEAFAAQSICVARDLGFPMEKVNMHGGAIALGHPVGASGARILTTLLHIMKQKNGRKGLATLCIGGGMGVCLLVERIAD</sequence>
<keyword evidence="2 5" id="KW-0808">Transferase</keyword>
<dbReference type="PROSITE" id="PS00737">
    <property type="entry name" value="THIOLASE_2"/>
    <property type="match status" value="1"/>
</dbReference>
<dbReference type="CDD" id="cd00751">
    <property type="entry name" value="thiolase"/>
    <property type="match status" value="1"/>
</dbReference>
<dbReference type="InterPro" id="IPR002155">
    <property type="entry name" value="Thiolase"/>
</dbReference>
<dbReference type="EC" id="2.3.1.9" evidence="8"/>
<dbReference type="AlphaFoldDB" id="A0A212IWS4"/>